<dbReference type="EMBL" id="HACA01029798">
    <property type="protein sequence ID" value="CDW47159.1"/>
    <property type="molecule type" value="Transcribed_RNA"/>
</dbReference>
<protein>
    <submittedName>
        <fullName evidence="1">Uncharacterized protein</fullName>
    </submittedName>
</protein>
<evidence type="ECO:0000313" key="1">
    <source>
        <dbReference type="EMBL" id="CDW47159.1"/>
    </source>
</evidence>
<dbReference type="AlphaFoldDB" id="A0A0K2V9J9"/>
<proteinExistence type="predicted"/>
<feature type="non-terminal residue" evidence="1">
    <location>
        <position position="1"/>
    </location>
</feature>
<organism evidence="1">
    <name type="scientific">Lepeophtheirus salmonis</name>
    <name type="common">Salmon louse</name>
    <name type="synonym">Caligus salmonis</name>
    <dbReference type="NCBI Taxonomy" id="72036"/>
    <lineage>
        <taxon>Eukaryota</taxon>
        <taxon>Metazoa</taxon>
        <taxon>Ecdysozoa</taxon>
        <taxon>Arthropoda</taxon>
        <taxon>Crustacea</taxon>
        <taxon>Multicrustacea</taxon>
        <taxon>Hexanauplia</taxon>
        <taxon>Copepoda</taxon>
        <taxon>Siphonostomatoida</taxon>
        <taxon>Caligidae</taxon>
        <taxon>Lepeophtheirus</taxon>
    </lineage>
</organism>
<name>A0A0K2V9J9_LEPSM</name>
<reference evidence="1" key="1">
    <citation type="submission" date="2014-05" db="EMBL/GenBank/DDBJ databases">
        <authorList>
            <person name="Chronopoulou M."/>
        </authorList>
    </citation>
    <scope>NUCLEOTIDE SEQUENCE</scope>
    <source>
        <tissue evidence="1">Whole organism</tissue>
    </source>
</reference>
<sequence length="95" mass="11418">GYFIQGRHPIGLYYNSTITQNKLGLTPFAFFKEPAWFNSEVDNDGSLIYHVYEWYNQKEILYTRREILDKRTMKYSFHIPNSNVQSSIIYHRRCS</sequence>
<accession>A0A0K2V9J9</accession>